<sequence length="244" mass="26185">MALSVSVPLVVISPHLDDAVFSCGNLLAACPGSVVVTVFAGIPPADMPAPDWDSRAGFDSAAQAMLARRDEDRAALAHLDAKPIWLDLLDAQYDRRYTPGEIAARLAPAIALHNACAVVAPCGLYHSDHVLVHEACARLWQERDHGGPPWLFYEEAIYRRKPGMLHKLLARWHAAGTVSTPVDLAIGEHTTTKARACNAYASQLAMFDSATISDLSAPERYWQWEAGAGDTAVAATACTSEDGV</sequence>
<name>A0A562B9E5_9BURK</name>
<dbReference type="InterPro" id="IPR003737">
    <property type="entry name" value="GlcNAc_PI_deacetylase-related"/>
</dbReference>
<evidence type="ECO:0000313" key="1">
    <source>
        <dbReference type="EMBL" id="TWG81753.1"/>
    </source>
</evidence>
<dbReference type="EMBL" id="VLJN01000034">
    <property type="protein sequence ID" value="TWG81753.1"/>
    <property type="molecule type" value="Genomic_DNA"/>
</dbReference>
<dbReference type="SUPFAM" id="SSF102588">
    <property type="entry name" value="LmbE-like"/>
    <property type="match status" value="1"/>
</dbReference>
<protein>
    <submittedName>
        <fullName evidence="1">LmbE family N-acetylglucosaminyl deacetylase</fullName>
    </submittedName>
</protein>
<proteinExistence type="predicted"/>
<dbReference type="AlphaFoldDB" id="A0A562B9E5"/>
<evidence type="ECO:0000313" key="2">
    <source>
        <dbReference type="Proteomes" id="UP000318141"/>
    </source>
</evidence>
<keyword evidence="2" id="KW-1185">Reference proteome</keyword>
<dbReference type="Proteomes" id="UP000318141">
    <property type="component" value="Unassembled WGS sequence"/>
</dbReference>
<dbReference type="Gene3D" id="3.40.50.10320">
    <property type="entry name" value="LmbE-like"/>
    <property type="match status" value="1"/>
</dbReference>
<accession>A0A562B9E5</accession>
<gene>
    <name evidence="1" type="ORF">L602_000400000720</name>
</gene>
<reference evidence="1 2" key="1">
    <citation type="submission" date="2019-07" db="EMBL/GenBank/DDBJ databases">
        <title>Genome sequencing of lignin-degrading bacterial isolates.</title>
        <authorList>
            <person name="Gladden J."/>
        </authorList>
    </citation>
    <scope>NUCLEOTIDE SEQUENCE [LARGE SCALE GENOMIC DNA]</scope>
    <source>
        <strain evidence="1 2">J11</strain>
    </source>
</reference>
<dbReference type="InterPro" id="IPR024078">
    <property type="entry name" value="LmbE-like_dom_sf"/>
</dbReference>
<dbReference type="Pfam" id="PF02585">
    <property type="entry name" value="PIG-L"/>
    <property type="match status" value="1"/>
</dbReference>
<comment type="caution">
    <text evidence="1">The sequence shown here is derived from an EMBL/GenBank/DDBJ whole genome shotgun (WGS) entry which is preliminary data.</text>
</comment>
<dbReference type="OrthoDB" id="116799at2"/>
<organism evidence="1 2">
    <name type="scientific">Cupriavidus gilardii J11</name>
    <dbReference type="NCBI Taxonomy" id="936133"/>
    <lineage>
        <taxon>Bacteria</taxon>
        <taxon>Pseudomonadati</taxon>
        <taxon>Pseudomonadota</taxon>
        <taxon>Betaproteobacteria</taxon>
        <taxon>Burkholderiales</taxon>
        <taxon>Burkholderiaceae</taxon>
        <taxon>Cupriavidus</taxon>
    </lineage>
</organism>